<feature type="compositionally biased region" description="Basic and acidic residues" evidence="2">
    <location>
        <begin position="90"/>
        <end position="118"/>
    </location>
</feature>
<proteinExistence type="predicted"/>
<dbReference type="EMBL" id="PHQP01000052">
    <property type="protein sequence ID" value="RAV33690.1"/>
    <property type="molecule type" value="Genomic_DNA"/>
</dbReference>
<dbReference type="NCBIfam" id="TIGR03595">
    <property type="entry name" value="Obg_CgtA_exten"/>
    <property type="match status" value="1"/>
</dbReference>
<name>A0A364VAK0_9CORY</name>
<keyword evidence="1" id="KW-0342">GTP-binding</keyword>
<gene>
    <name evidence="4" type="primary">obgE</name>
    <name evidence="4" type="synonym">cgtA</name>
    <name evidence="4" type="synonym">obg</name>
    <name evidence="4" type="synonym">yhbZ</name>
    <name evidence="4" type="ORF">CWC39_07105</name>
</gene>
<sequence length="136" mass="15198">RFADFTVRADPTEPDAFIVSGEKVERWIRQTDFENDEAVGYLADRLAKAGVEEALYKAGAQAGLEVTIGAITFEWDPQTAAGVDITRTGRGTDMRLEQTQRSTAEQRKRDSQARRGLIDELDFGEGQEADTERWQG</sequence>
<dbReference type="Pfam" id="PF09269">
    <property type="entry name" value="DUF1967"/>
    <property type="match status" value="1"/>
</dbReference>
<keyword evidence="1" id="KW-0547">Nucleotide-binding</keyword>
<dbReference type="InterPro" id="IPR015349">
    <property type="entry name" value="OCT_dom"/>
</dbReference>
<dbReference type="PROSITE" id="PS51881">
    <property type="entry name" value="OCT"/>
    <property type="match status" value="1"/>
</dbReference>
<reference evidence="4 5" key="1">
    <citation type="journal article" date="2018" name="Syst. Appl. Microbiol.">
        <title>Corynebacterium heidelbergense sp. nov., isolated from the preen glands of Egyptian geese (Alopochen aegyptiacus).</title>
        <authorList>
            <person name="Braun M.S."/>
            <person name="Wang E."/>
            <person name="Zimmermann S."/>
            <person name="Wink M."/>
        </authorList>
    </citation>
    <scope>NUCLEOTIDE SEQUENCE [LARGE SCALE GENOMIC DNA]</scope>
    <source>
        <strain evidence="4 5">DSM 104638</strain>
    </source>
</reference>
<feature type="non-terminal residue" evidence="4">
    <location>
        <position position="1"/>
    </location>
</feature>
<dbReference type="GO" id="GO:0005525">
    <property type="term" value="F:GTP binding"/>
    <property type="evidence" value="ECO:0007669"/>
    <property type="project" value="UniProtKB-KW"/>
</dbReference>
<protein>
    <submittedName>
        <fullName evidence="4">GTPase ObgE</fullName>
    </submittedName>
</protein>
<dbReference type="AlphaFoldDB" id="A0A364VAK0"/>
<organism evidence="4 5">
    <name type="scientific">Corynebacterium heidelbergense</name>
    <dbReference type="NCBI Taxonomy" id="2055947"/>
    <lineage>
        <taxon>Bacteria</taxon>
        <taxon>Bacillati</taxon>
        <taxon>Actinomycetota</taxon>
        <taxon>Actinomycetes</taxon>
        <taxon>Mycobacteriales</taxon>
        <taxon>Corynebacteriaceae</taxon>
        <taxon>Corynebacterium</taxon>
    </lineage>
</organism>
<feature type="region of interest" description="Disordered" evidence="2">
    <location>
        <begin position="87"/>
        <end position="136"/>
    </location>
</feature>
<dbReference type="SUPFAM" id="SSF102741">
    <property type="entry name" value="Obg GTP-binding protein C-terminal domain"/>
    <property type="match status" value="1"/>
</dbReference>
<feature type="compositionally biased region" description="Acidic residues" evidence="2">
    <location>
        <begin position="119"/>
        <end position="129"/>
    </location>
</feature>
<comment type="caution">
    <text evidence="4">The sequence shown here is derived from an EMBL/GenBank/DDBJ whole genome shotgun (WGS) entry which is preliminary data.</text>
</comment>
<evidence type="ECO:0000256" key="1">
    <source>
        <dbReference type="ARBA" id="ARBA00023134"/>
    </source>
</evidence>
<dbReference type="Proteomes" id="UP000251047">
    <property type="component" value="Unassembled WGS sequence"/>
</dbReference>
<accession>A0A364VAK0</accession>
<evidence type="ECO:0000256" key="2">
    <source>
        <dbReference type="SAM" id="MobiDB-lite"/>
    </source>
</evidence>
<dbReference type="RefSeq" id="WP_146743872.1">
    <property type="nucleotide sequence ID" value="NZ_PHQP01000052.1"/>
</dbReference>
<feature type="domain" description="OCT" evidence="3">
    <location>
        <begin position="1"/>
        <end position="77"/>
    </location>
</feature>
<evidence type="ECO:0000313" key="5">
    <source>
        <dbReference type="Proteomes" id="UP000251047"/>
    </source>
</evidence>
<dbReference type="Gene3D" id="3.30.300.350">
    <property type="entry name" value="GTP-binding protein OBG, C-terminal domain"/>
    <property type="match status" value="1"/>
</dbReference>
<evidence type="ECO:0000259" key="3">
    <source>
        <dbReference type="PROSITE" id="PS51881"/>
    </source>
</evidence>
<evidence type="ECO:0000313" key="4">
    <source>
        <dbReference type="EMBL" id="RAV33690.1"/>
    </source>
</evidence>
<dbReference type="InterPro" id="IPR036346">
    <property type="entry name" value="GTP-bd_prot_GTP1/OBG_C_sf"/>
</dbReference>